<dbReference type="EMBL" id="MN739643">
    <property type="protein sequence ID" value="QHT17657.1"/>
    <property type="molecule type" value="Genomic_DNA"/>
</dbReference>
<name>A0A6C0DM53_9ZZZZ</name>
<protein>
    <submittedName>
        <fullName evidence="1">Uncharacterized protein</fullName>
    </submittedName>
</protein>
<sequence length="602" mass="71899">MTEQSIQISVRDVIDLYKINKSINMANESIAVRIYNKSINLDLFKQYIHLLGNLGHKIFITYIDSNISNKIQIINIKIHSNYIDIIRNTKALNIKMNNANEYIYSSLLDIYIYMKSLTRPIEFDELYNVIDYIFNLIKIIVFSNLKNKSFDKSDKSDILHIIDADIDYDDFNIIKQNLLCEIFFKNIYNLINSYDNKTFDIQTIIKELNNEITELDSCKLKLLAISIRDACINNNLSNIKDKFDFIKAINDLNKFKEIDTIYTYEDTKHKHTDYNLKYISYRRTKQYIEYDKNQEINFNIPVNYLEWYSSSCYMDIIVFSLLYKKNKFISNIFLNKQFEKYFILNDPINATLNIYYNTLKIKLNEIYEYIHTTNKKPNINVGNIESKDKLRNILSNIHEIFINEKYYLFKNKNVYNSINQLLLNYNSDVERSPEYNLHEFVLILFNIFQLNELITIKINDIIKYDITLNISENNTNILPTLFKDNDGYDITILKSKLLVLNNDNNRIYNTDKYIKIYPPPYLKLEYNTELIYLQSIIIHYITGSNYENGHYKCLFNNNSIWYEYDDMEVNNYTNYMPPRIGTLDDIINNSNYNEHIAMLIYY</sequence>
<organism evidence="1">
    <name type="scientific">viral metagenome</name>
    <dbReference type="NCBI Taxonomy" id="1070528"/>
    <lineage>
        <taxon>unclassified sequences</taxon>
        <taxon>metagenomes</taxon>
        <taxon>organismal metagenomes</taxon>
    </lineage>
</organism>
<evidence type="ECO:0000313" key="1">
    <source>
        <dbReference type="EMBL" id="QHT17657.1"/>
    </source>
</evidence>
<dbReference type="Gene3D" id="3.90.70.10">
    <property type="entry name" value="Cysteine proteinases"/>
    <property type="match status" value="1"/>
</dbReference>
<dbReference type="AlphaFoldDB" id="A0A6C0DM53"/>
<accession>A0A6C0DM53</accession>
<reference evidence="1" key="1">
    <citation type="journal article" date="2020" name="Nature">
        <title>Giant virus diversity and host interactions through global metagenomics.</title>
        <authorList>
            <person name="Schulz F."/>
            <person name="Roux S."/>
            <person name="Paez-Espino D."/>
            <person name="Jungbluth S."/>
            <person name="Walsh D.A."/>
            <person name="Denef V.J."/>
            <person name="McMahon K.D."/>
            <person name="Konstantinidis K.T."/>
            <person name="Eloe-Fadrosh E.A."/>
            <person name="Kyrpides N.C."/>
            <person name="Woyke T."/>
        </authorList>
    </citation>
    <scope>NUCLEOTIDE SEQUENCE</scope>
    <source>
        <strain evidence="1">GVMAG-M-3300023174-30</strain>
    </source>
</reference>
<proteinExistence type="predicted"/>